<organism evidence="3">
    <name type="scientific">Parasutterella secunda</name>
    <dbReference type="NCBI Taxonomy" id="626947"/>
    <lineage>
        <taxon>Bacteria</taxon>
        <taxon>Pseudomonadati</taxon>
        <taxon>Pseudomonadota</taxon>
        <taxon>Betaproteobacteria</taxon>
        <taxon>Burkholderiales</taxon>
        <taxon>Sutterellaceae</taxon>
        <taxon>Parasutterella</taxon>
    </lineage>
</organism>
<feature type="region of interest" description="Disordered" evidence="1">
    <location>
        <begin position="1434"/>
        <end position="1462"/>
    </location>
</feature>
<evidence type="ECO:0007829" key="5">
    <source>
        <dbReference type="PDB" id="9KOR"/>
    </source>
</evidence>
<reference evidence="3" key="1">
    <citation type="submission" date="2023-10" db="PDB data bank">
        <title>Structure-guided engineering of PsCas9 yields a high fidelity and activity enzyme for in vivogene editing.</title>
        <authorList>
            <person name="Bravo J.P.K."/>
            <person name="Taylor D.W."/>
        </authorList>
    </citation>
    <scope>STRUCTURE BY ELECTRON MICROSCOPY (2.90 ANGSTROMS)</scope>
</reference>
<dbReference type="PDB" id="9KO9">
    <property type="method" value="EM"/>
    <property type="resolution" value="2.70 A"/>
    <property type="chains" value="A=23-1437"/>
</dbReference>
<dbReference type="Pfam" id="PF21069">
    <property type="entry name" value="Csx12"/>
    <property type="match status" value="1"/>
</dbReference>
<dbReference type="InterPro" id="IPR049465">
    <property type="entry name" value="Cas9_lobe"/>
</dbReference>
<feature type="compositionally biased region" description="Basic and acidic residues" evidence="1">
    <location>
        <begin position="1438"/>
        <end position="1456"/>
    </location>
</feature>
<evidence type="ECO:0000259" key="2">
    <source>
        <dbReference type="Pfam" id="PF21069"/>
    </source>
</evidence>
<name>A0ABF7PQ28_9BURK</name>
<evidence type="ECO:0000313" key="3">
    <source>
        <dbReference type="PDB" id="8UMF"/>
    </source>
</evidence>
<proteinExistence type="evidence at protein level"/>
<dbReference type="NCBIfam" id="TIGR03031">
    <property type="entry name" value="cas_csx12"/>
    <property type="match status" value="1"/>
</dbReference>
<accession>A0ABF7PQ28</accession>
<sequence>GAASMKRTADGSEFESPKKKRKVTVKSTLAVDMGGRYTGIFSYTTDSGFPKAKEARAYVLNMPDNDALTYSMAARTQTRHRIRSQQRFVLARRLTYILIEGKLKRKLSPREKEAISSLLRRRGYSRLESELDLSVLQGVESGFFKCFLPNFDEDENLLTQWTSLTDGYLQNNSDSRRQIQIFLESSKDSKEFLTVVKSQHQDTKEYKNALKVMRDDAESMIEQSMFGHKHRRLYLEAIAQDIPRDSRLKPIIEAFSGVEKFHHFIGNLSNLQLRALRWYFNDPSMKNNVFDKERLKSVLVRAYQFFHYPKDLTQQRAEVLNAYEGATDILETLQTLNPELTIPPYEDQNNRRPPLDQTLWLSPRLLDQRYGDTWEIWVQNLLRSPLSKGIDENLDTILITTDRKARLLERQSGRLIHYTSQKLYHSYVLQRLLDRTVENDAYLLKTLVSSNRGNSNEIHQAQERLTRDLGSQHIKKFLDFVRQYYDEVDKAKRGLWFIVEKPLMERADIHPPMKNDSVILRLVGNILCVSDLVDLSFWTRKVKGQSTVRSLCTAIEKTRKEYGNSFNYLYQRALYLQSKGKKLSAEDKDFIKLQSNVLLVSDVIAEALDIKEEQKKKFANPFSLAQLYNIIETEKSGFISTTLAAVDENAWRNNLQGKARCVQLCADTVRPFDGALRNILDRQAYEIAKLKAEELLSTELKNQTIDLVVLLESNQFAFSASLAEVKKSANTAAIRQKVAKAQKRQQDRWLSKDERIKSASRGLCPYTGKNLGDKGEVDHIIPRSLSMNYMGSILNSEANLIYCSQEGNQLKLNGRKKLSDLADNYLKVVFGTADRGTICKYIEKSVSELTDAKIVQFELLDRSQQDAVRHALFLEDFSEARRRIIRLLGKINTARVNGTQAWFAKSFITKLRELTKEWCANNQITLAFDLYRLDAQTVSQDYRKKFALINKDWAKPDDKKQPIASHAIDAFCVFAAAKDKRNIANVLGVFDEVAEEQNLKTIAQLMPSEVNLISPKRKSILDKNEVGSRALMKEGIFAEHFLPILVRGDDCRIGFDWSESGSVKVKDADKLFGVLDGLLKQSQKRSVNGFETYTVDRIKAFELLHDVFIRPCSQKMLEQAEVLEKLHYITQNISVTSVYDAVNRQFKCREEILKDKDFDIKVDLGNRFGSAKGKITLPAKREWEKLVNRSELKNLIKDKLSDKGSEKTPDGETLIYDIFRSIPVQKLSHKATRRVWSLPKIPSISSGVRIKRKDSNGNDIYQLYMLNDTKCKGFVVNEKGVIDWSSDLVADLYKQPTLTILNGRYLKADQYVRMDQWYEVDCGRDDVIVKMCPGTSGRRYIEITQSKKQFEDWTGYISGSFWNYPVTIKLSSQQIANFVKNSQMPLLGKPRSGQITVITLGNTLKYWYCVESKNSMMNEAYQKAYLVHFNQSGGSASDYKDDDDKKRTADGSEFEPKKKRKV</sequence>
<protein>
    <submittedName>
        <fullName evidence="3">Cas9</fullName>
    </submittedName>
</protein>
<feature type="domain" description="CRISPR-associated endonuclease Cas9 alpha-helical lobe" evidence="2">
    <location>
        <begin position="73"/>
        <end position="653"/>
    </location>
</feature>
<evidence type="ECO:0007829" key="4">
    <source>
        <dbReference type="PDB" id="9KO9"/>
    </source>
</evidence>
<dbReference type="PDB" id="8UMF">
    <property type="method" value="EM"/>
    <property type="resolution" value="2.90 A"/>
    <property type="chains" value="A=1-1462"/>
</dbReference>
<keyword evidence="4 5" id="KW-0002">3D-structure</keyword>
<dbReference type="EMDB" id="EMD-42378"/>
<dbReference type="PDB" id="9KOR">
    <property type="method" value="EM"/>
    <property type="resolution" value="2.80 A"/>
    <property type="chains" value="A=23-1437"/>
</dbReference>
<reference evidence="4 5" key="2">
    <citation type="journal article" date="2025" name="ACS Catal.">
        <title>Structural and Mechanistic Investigations of a High-Fidelity Cas9 from Parasutterella secunda.</title>
        <authorList>
            <person name="Shen P."/>
            <person name="Lu X."/>
            <person name="Wang C."/>
            <person name="Huang J.W."/>
            <person name="Min J."/>
            <person name="Luo J."/>
            <person name="Sun Y."/>
            <person name="Chen C.C."/>
            <person name="Guo R.T."/>
        </authorList>
    </citation>
    <scope>STRUCTURE BY ELECTRON MICROSCOPY (2.70 ANGSTROMS) OF 23-1437</scope>
</reference>
<evidence type="ECO:0000256" key="1">
    <source>
        <dbReference type="SAM" id="MobiDB-lite"/>
    </source>
</evidence>
<dbReference type="InterPro" id="IPR013492">
    <property type="entry name" value="CRISPR-assoc_Cas9/Csx12"/>
</dbReference>
<dbReference type="Gene3D" id="1.10.30.50">
    <property type="match status" value="1"/>
</dbReference>